<dbReference type="Pfam" id="PF01778">
    <property type="entry name" value="Ribosomal_L28e"/>
    <property type="match status" value="1"/>
</dbReference>
<dbReference type="GO" id="GO:0006412">
    <property type="term" value="P:translation"/>
    <property type="evidence" value="ECO:0007669"/>
    <property type="project" value="InterPro"/>
</dbReference>
<dbReference type="FunCoup" id="A0A1X2HRF3">
    <property type="interactions" value="487"/>
</dbReference>
<evidence type="ECO:0000256" key="2">
    <source>
        <dbReference type="ARBA" id="ARBA00022980"/>
    </source>
</evidence>
<feature type="domain" description="Ribosomal eL28/Mak16" evidence="5">
    <location>
        <begin position="5"/>
        <end position="116"/>
    </location>
</feature>
<dbReference type="GO" id="GO:1990904">
    <property type="term" value="C:ribonucleoprotein complex"/>
    <property type="evidence" value="ECO:0007669"/>
    <property type="project" value="UniProtKB-KW"/>
</dbReference>
<dbReference type="PANTHER" id="PTHR10544">
    <property type="entry name" value="60S RIBOSOMAL PROTEIN L28"/>
    <property type="match status" value="1"/>
</dbReference>
<keyword evidence="7" id="KW-1185">Reference proteome</keyword>
<evidence type="ECO:0000256" key="1">
    <source>
        <dbReference type="ARBA" id="ARBA00007926"/>
    </source>
</evidence>
<dbReference type="OrthoDB" id="338850at2759"/>
<dbReference type="InterPro" id="IPR029004">
    <property type="entry name" value="Ribosomal_eL28/Mak16"/>
</dbReference>
<gene>
    <name evidence="6" type="ORF">BCR43DRAFT_432877</name>
</gene>
<accession>A0A1X2HRF3</accession>
<keyword evidence="2" id="KW-0689">Ribosomal protein</keyword>
<organism evidence="6 7">
    <name type="scientific">Syncephalastrum racemosum</name>
    <name type="common">Filamentous fungus</name>
    <dbReference type="NCBI Taxonomy" id="13706"/>
    <lineage>
        <taxon>Eukaryota</taxon>
        <taxon>Fungi</taxon>
        <taxon>Fungi incertae sedis</taxon>
        <taxon>Mucoromycota</taxon>
        <taxon>Mucoromycotina</taxon>
        <taxon>Mucoromycetes</taxon>
        <taxon>Mucorales</taxon>
        <taxon>Syncephalastraceae</taxon>
        <taxon>Syncephalastrum</taxon>
    </lineage>
</organism>
<name>A0A1X2HRF3_SYNRA</name>
<comment type="caution">
    <text evidence="6">The sequence shown here is derived from an EMBL/GenBank/DDBJ whole genome shotgun (WGS) entry which is preliminary data.</text>
</comment>
<dbReference type="GO" id="GO:0005840">
    <property type="term" value="C:ribosome"/>
    <property type="evidence" value="ECO:0007669"/>
    <property type="project" value="UniProtKB-KW"/>
</dbReference>
<evidence type="ECO:0000313" key="7">
    <source>
        <dbReference type="Proteomes" id="UP000242180"/>
    </source>
</evidence>
<evidence type="ECO:0000259" key="5">
    <source>
        <dbReference type="Pfam" id="PF01778"/>
    </source>
</evidence>
<dbReference type="Proteomes" id="UP000242180">
    <property type="component" value="Unassembled WGS sequence"/>
</dbReference>
<dbReference type="AlphaFoldDB" id="A0A1X2HRF3"/>
<proteinExistence type="inferred from homology"/>
<feature type="region of interest" description="Disordered" evidence="4">
    <location>
        <begin position="115"/>
        <end position="144"/>
    </location>
</feature>
<dbReference type="EMBL" id="MCGN01000002">
    <property type="protein sequence ID" value="ORZ01466.1"/>
    <property type="molecule type" value="Genomic_DNA"/>
</dbReference>
<evidence type="ECO:0000256" key="4">
    <source>
        <dbReference type="SAM" id="MobiDB-lite"/>
    </source>
</evidence>
<comment type="similarity">
    <text evidence="1">Belongs to the eukaryotic ribosomal protein eL28 family.</text>
</comment>
<dbReference type="OMA" id="WMIIRNC"/>
<dbReference type="GO" id="GO:0003735">
    <property type="term" value="F:structural constituent of ribosome"/>
    <property type="evidence" value="ECO:0007669"/>
    <property type="project" value="InterPro"/>
</dbReference>
<evidence type="ECO:0000256" key="3">
    <source>
        <dbReference type="ARBA" id="ARBA00023274"/>
    </source>
</evidence>
<dbReference type="InterPro" id="IPR002672">
    <property type="entry name" value="Ribosomal_eL28"/>
</dbReference>
<dbReference type="STRING" id="13706.A0A1X2HRF3"/>
<dbReference type="FunFam" id="3.30.390.110:FF:000002">
    <property type="entry name" value="60S ribosomal protein L28"/>
    <property type="match status" value="1"/>
</dbReference>
<evidence type="ECO:0000313" key="6">
    <source>
        <dbReference type="EMBL" id="ORZ01466.1"/>
    </source>
</evidence>
<sequence length="144" mass="15773">MSSELVWSLVKNNNSFLVKRNNVQFSREAGNLTNLNTFKFSGIAQPKTVSIQAAPKGVQVVTQRTKKQLAPGKANVTTVINNTRRKTAKSVAQLVARNGYRSDLRQAALARASRVKDTQRVTKARAAPVKTGRRAEKKAAKVQA</sequence>
<keyword evidence="3" id="KW-0687">Ribonucleoprotein</keyword>
<reference evidence="6 7" key="1">
    <citation type="submission" date="2016-07" db="EMBL/GenBank/DDBJ databases">
        <title>Pervasive Adenine N6-methylation of Active Genes in Fungi.</title>
        <authorList>
            <consortium name="DOE Joint Genome Institute"/>
            <person name="Mondo S.J."/>
            <person name="Dannebaum R.O."/>
            <person name="Kuo R.C."/>
            <person name="Labutti K."/>
            <person name="Haridas S."/>
            <person name="Kuo A."/>
            <person name="Salamov A."/>
            <person name="Ahrendt S.R."/>
            <person name="Lipzen A."/>
            <person name="Sullivan W."/>
            <person name="Andreopoulos W.B."/>
            <person name="Clum A."/>
            <person name="Lindquist E."/>
            <person name="Daum C."/>
            <person name="Ramamoorthy G.K."/>
            <person name="Gryganskyi A."/>
            <person name="Culley D."/>
            <person name="Magnuson J.K."/>
            <person name="James T.Y."/>
            <person name="O'Malley M.A."/>
            <person name="Stajich J.E."/>
            <person name="Spatafora J.W."/>
            <person name="Visel A."/>
            <person name="Grigoriev I.V."/>
        </authorList>
    </citation>
    <scope>NUCLEOTIDE SEQUENCE [LARGE SCALE GENOMIC DNA]</scope>
    <source>
        <strain evidence="6 7">NRRL 2496</strain>
    </source>
</reference>
<protein>
    <submittedName>
        <fullName evidence="6">Ribosomal L28e protein family-domain-containing protein</fullName>
    </submittedName>
</protein>
<feature type="compositionally biased region" description="Basic and acidic residues" evidence="4">
    <location>
        <begin position="133"/>
        <end position="144"/>
    </location>
</feature>
<dbReference type="Gene3D" id="3.30.390.110">
    <property type="match status" value="1"/>
</dbReference>
<dbReference type="InParanoid" id="A0A1X2HRF3"/>